<dbReference type="AlphaFoldDB" id="A0A4Y2RSU5"/>
<sequence length="105" mass="11908">MESSKRKFKSKANNIKVFNVSKQNRKLVHTAHTILSWGRGNLVVRSWIRGQRDSGSKPDSTEDTPCKRARCTPRGLFWYPPVGLGDIPTFPVVNVRKSDVSQQPE</sequence>
<proteinExistence type="predicted"/>
<dbReference type="Proteomes" id="UP000499080">
    <property type="component" value="Unassembled WGS sequence"/>
</dbReference>
<gene>
    <name evidence="1" type="ORF">AVEN_176329_1</name>
</gene>
<reference evidence="1 2" key="1">
    <citation type="journal article" date="2019" name="Sci. Rep.">
        <title>Orb-weaving spider Araneus ventricosus genome elucidates the spidroin gene catalogue.</title>
        <authorList>
            <person name="Kono N."/>
            <person name="Nakamura H."/>
            <person name="Ohtoshi R."/>
            <person name="Moran D.A.P."/>
            <person name="Shinohara A."/>
            <person name="Yoshida Y."/>
            <person name="Fujiwara M."/>
            <person name="Mori M."/>
            <person name="Tomita M."/>
            <person name="Arakawa K."/>
        </authorList>
    </citation>
    <scope>NUCLEOTIDE SEQUENCE [LARGE SCALE GENOMIC DNA]</scope>
</reference>
<organism evidence="1 2">
    <name type="scientific">Araneus ventricosus</name>
    <name type="common">Orbweaver spider</name>
    <name type="synonym">Epeira ventricosa</name>
    <dbReference type="NCBI Taxonomy" id="182803"/>
    <lineage>
        <taxon>Eukaryota</taxon>
        <taxon>Metazoa</taxon>
        <taxon>Ecdysozoa</taxon>
        <taxon>Arthropoda</taxon>
        <taxon>Chelicerata</taxon>
        <taxon>Arachnida</taxon>
        <taxon>Araneae</taxon>
        <taxon>Araneomorphae</taxon>
        <taxon>Entelegynae</taxon>
        <taxon>Araneoidea</taxon>
        <taxon>Araneidae</taxon>
        <taxon>Araneus</taxon>
    </lineage>
</organism>
<accession>A0A4Y2RSU5</accession>
<keyword evidence="2" id="KW-1185">Reference proteome</keyword>
<dbReference type="EMBL" id="BGPR01018350">
    <property type="protein sequence ID" value="GBN78922.1"/>
    <property type="molecule type" value="Genomic_DNA"/>
</dbReference>
<name>A0A4Y2RSU5_ARAVE</name>
<protein>
    <submittedName>
        <fullName evidence="1">Uncharacterized protein</fullName>
    </submittedName>
</protein>
<evidence type="ECO:0000313" key="1">
    <source>
        <dbReference type="EMBL" id="GBN78922.1"/>
    </source>
</evidence>
<comment type="caution">
    <text evidence="1">The sequence shown here is derived from an EMBL/GenBank/DDBJ whole genome shotgun (WGS) entry which is preliminary data.</text>
</comment>
<evidence type="ECO:0000313" key="2">
    <source>
        <dbReference type="Proteomes" id="UP000499080"/>
    </source>
</evidence>